<feature type="signal peptide" evidence="1">
    <location>
        <begin position="1"/>
        <end position="20"/>
    </location>
</feature>
<evidence type="ECO:0000313" key="3">
    <source>
        <dbReference type="Proteomes" id="UP000078542"/>
    </source>
</evidence>
<proteinExistence type="predicted"/>
<name>A0A151IGI9_9HYME</name>
<feature type="chain" id="PRO_5007582138" evidence="1">
    <location>
        <begin position="21"/>
        <end position="122"/>
    </location>
</feature>
<protein>
    <submittedName>
        <fullName evidence="2">Uncharacterized protein</fullName>
    </submittedName>
</protein>
<keyword evidence="3" id="KW-1185">Reference proteome</keyword>
<dbReference type="Proteomes" id="UP000078542">
    <property type="component" value="Unassembled WGS sequence"/>
</dbReference>
<dbReference type="EMBL" id="KQ977726">
    <property type="protein sequence ID" value="KYN00310.1"/>
    <property type="molecule type" value="Genomic_DNA"/>
</dbReference>
<evidence type="ECO:0000313" key="2">
    <source>
        <dbReference type="EMBL" id="KYN00310.1"/>
    </source>
</evidence>
<keyword evidence="1" id="KW-0732">Signal</keyword>
<organism evidence="2 3">
    <name type="scientific">Cyphomyrmex costatus</name>
    <dbReference type="NCBI Taxonomy" id="456900"/>
    <lineage>
        <taxon>Eukaryota</taxon>
        <taxon>Metazoa</taxon>
        <taxon>Ecdysozoa</taxon>
        <taxon>Arthropoda</taxon>
        <taxon>Hexapoda</taxon>
        <taxon>Insecta</taxon>
        <taxon>Pterygota</taxon>
        <taxon>Neoptera</taxon>
        <taxon>Endopterygota</taxon>
        <taxon>Hymenoptera</taxon>
        <taxon>Apocrita</taxon>
        <taxon>Aculeata</taxon>
        <taxon>Formicoidea</taxon>
        <taxon>Formicidae</taxon>
        <taxon>Myrmicinae</taxon>
        <taxon>Cyphomyrmex</taxon>
    </lineage>
</organism>
<evidence type="ECO:0000256" key="1">
    <source>
        <dbReference type="SAM" id="SignalP"/>
    </source>
</evidence>
<sequence length="122" mass="14047">MRTFWTIVLCVITVIAAVYAKPTIYKKNQDNVFEPVMVPVSSTVIPLPVYKVGYGLGFISKDKKTQSSFKPEDGIKLITSMYKMYSLKKLRDLVFPMIRFRNFLFFLSTLMDHDADAIYVCV</sequence>
<dbReference type="AlphaFoldDB" id="A0A151IGI9"/>
<gene>
    <name evidence="2" type="ORF">ALC62_08953</name>
</gene>
<reference evidence="2 3" key="1">
    <citation type="submission" date="2016-03" db="EMBL/GenBank/DDBJ databases">
        <title>Cyphomyrmex costatus WGS genome.</title>
        <authorList>
            <person name="Nygaard S."/>
            <person name="Hu H."/>
            <person name="Boomsma J."/>
            <person name="Zhang G."/>
        </authorList>
    </citation>
    <scope>NUCLEOTIDE SEQUENCE [LARGE SCALE GENOMIC DNA]</scope>
    <source>
        <strain evidence="2">MS0001</strain>
        <tissue evidence="2">Whole body</tissue>
    </source>
</reference>
<accession>A0A151IGI9</accession>